<dbReference type="EMBL" id="JAPFQO010000012">
    <property type="protein sequence ID" value="MCX2741722.1"/>
    <property type="molecule type" value="Genomic_DNA"/>
</dbReference>
<evidence type="ECO:0000313" key="3">
    <source>
        <dbReference type="Proteomes" id="UP001207228"/>
    </source>
</evidence>
<evidence type="ECO:0000259" key="1">
    <source>
        <dbReference type="Pfam" id="PF14534"/>
    </source>
</evidence>
<proteinExistence type="predicted"/>
<dbReference type="InterPro" id="IPR032710">
    <property type="entry name" value="NTF2-like_dom_sf"/>
</dbReference>
<dbReference type="PROSITE" id="PS51257">
    <property type="entry name" value="PROKAR_LIPOPROTEIN"/>
    <property type="match status" value="1"/>
</dbReference>
<dbReference type="Pfam" id="PF14534">
    <property type="entry name" value="DUF4440"/>
    <property type="match status" value="1"/>
</dbReference>
<dbReference type="Gene3D" id="3.10.450.50">
    <property type="match status" value="1"/>
</dbReference>
<comment type="caution">
    <text evidence="2">The sequence shown here is derived from an EMBL/GenBank/DDBJ whole genome shotgun (WGS) entry which is preliminary data.</text>
</comment>
<dbReference type="InterPro" id="IPR027843">
    <property type="entry name" value="DUF4440"/>
</dbReference>
<accession>A0ABT3RIP2</accession>
<keyword evidence="3" id="KW-1185">Reference proteome</keyword>
<dbReference type="Proteomes" id="UP001207228">
    <property type="component" value="Unassembled WGS sequence"/>
</dbReference>
<dbReference type="SUPFAM" id="SSF54427">
    <property type="entry name" value="NTF2-like"/>
    <property type="match status" value="1"/>
</dbReference>
<gene>
    <name evidence="2" type="ORF">OO017_17330</name>
</gene>
<protein>
    <submittedName>
        <fullName evidence="2">Nuclear transport factor 2 family protein</fullName>
    </submittedName>
</protein>
<feature type="domain" description="DUF4440" evidence="1">
    <location>
        <begin position="27"/>
        <end position="137"/>
    </location>
</feature>
<reference evidence="2 3" key="1">
    <citation type="submission" date="2022-11" db="EMBL/GenBank/DDBJ databases">
        <title>The characterization of three novel Bacteroidetes species and genomic analysis of their roles in tidal elemental geochemical cycles.</title>
        <authorList>
            <person name="Ma K.-J."/>
        </authorList>
    </citation>
    <scope>NUCLEOTIDE SEQUENCE [LARGE SCALE GENOMIC DNA]</scope>
    <source>
        <strain evidence="2 3">M82</strain>
    </source>
</reference>
<dbReference type="RefSeq" id="WP_266053957.1">
    <property type="nucleotide sequence ID" value="NZ_JAPFQO010000012.1"/>
</dbReference>
<sequence length="151" mass="16949">MKRYLYILFFAAVFTSCSQPEEAVNVQSLNQEFIGAWNSNDPEKVISYFADDVQFIQGETHFTGKTEVANKWVKDTYSTITDLKTNVVSSGVDEAMAYEAGTFSVDVLPTGQDQLRGIGEGNFILLWKKTDEGEWKLSYAQLEGLPVQVKN</sequence>
<evidence type="ECO:0000313" key="2">
    <source>
        <dbReference type="EMBL" id="MCX2741722.1"/>
    </source>
</evidence>
<name>A0ABT3RIP2_9BACT</name>
<organism evidence="2 3">
    <name type="scientific">Pontibacter anaerobius</name>
    <dbReference type="NCBI Taxonomy" id="2993940"/>
    <lineage>
        <taxon>Bacteria</taxon>
        <taxon>Pseudomonadati</taxon>
        <taxon>Bacteroidota</taxon>
        <taxon>Cytophagia</taxon>
        <taxon>Cytophagales</taxon>
        <taxon>Hymenobacteraceae</taxon>
        <taxon>Pontibacter</taxon>
    </lineage>
</organism>